<accession>A0A239DNT6</accession>
<dbReference type="RefSeq" id="WP_245821003.1">
    <property type="nucleotide sequence ID" value="NZ_FZOO01000003.1"/>
</dbReference>
<proteinExistence type="predicted"/>
<evidence type="ECO:0000313" key="1">
    <source>
        <dbReference type="EMBL" id="SNS33558.1"/>
    </source>
</evidence>
<dbReference type="Proteomes" id="UP000198373">
    <property type="component" value="Unassembled WGS sequence"/>
</dbReference>
<name>A0A239DNT6_9ACTN</name>
<keyword evidence="2" id="KW-1185">Reference proteome</keyword>
<organism evidence="1 2">
    <name type="scientific">Geodermatophilus pulveris</name>
    <dbReference type="NCBI Taxonomy" id="1564159"/>
    <lineage>
        <taxon>Bacteria</taxon>
        <taxon>Bacillati</taxon>
        <taxon>Actinomycetota</taxon>
        <taxon>Actinomycetes</taxon>
        <taxon>Geodermatophilales</taxon>
        <taxon>Geodermatophilaceae</taxon>
        <taxon>Geodermatophilus</taxon>
    </lineage>
</organism>
<evidence type="ECO:0000313" key="2">
    <source>
        <dbReference type="Proteomes" id="UP000198373"/>
    </source>
</evidence>
<reference evidence="2" key="1">
    <citation type="submission" date="2017-06" db="EMBL/GenBank/DDBJ databases">
        <authorList>
            <person name="Varghese N."/>
            <person name="Submissions S."/>
        </authorList>
    </citation>
    <scope>NUCLEOTIDE SEQUENCE [LARGE SCALE GENOMIC DNA]</scope>
    <source>
        <strain evidence="2">DSM 46839</strain>
    </source>
</reference>
<sequence length="32" mass="3518">MAAYPPCADYQRRTDRAIPVFVVARAEPANPA</sequence>
<protein>
    <submittedName>
        <fullName evidence="1">Uncharacterized protein</fullName>
    </submittedName>
</protein>
<gene>
    <name evidence="1" type="ORF">SAMN06893096_103271</name>
</gene>
<dbReference type="AlphaFoldDB" id="A0A239DNT6"/>
<dbReference type="EMBL" id="FZOO01000003">
    <property type="protein sequence ID" value="SNS33558.1"/>
    <property type="molecule type" value="Genomic_DNA"/>
</dbReference>